<dbReference type="Pfam" id="PF07859">
    <property type="entry name" value="Abhydrolase_3"/>
    <property type="match status" value="1"/>
</dbReference>
<gene>
    <name evidence="2" type="ORF">OXX778_LOCUS4275</name>
</gene>
<dbReference type="GO" id="GO:0005829">
    <property type="term" value="C:cytosol"/>
    <property type="evidence" value="ECO:0007669"/>
    <property type="project" value="TreeGrafter"/>
</dbReference>
<evidence type="ECO:0000259" key="1">
    <source>
        <dbReference type="Pfam" id="PF07859"/>
    </source>
</evidence>
<evidence type="ECO:0000313" key="3">
    <source>
        <dbReference type="Proteomes" id="UP000663879"/>
    </source>
</evidence>
<dbReference type="GO" id="GO:0004806">
    <property type="term" value="F:triacylglycerol lipase activity"/>
    <property type="evidence" value="ECO:0007669"/>
    <property type="project" value="TreeGrafter"/>
</dbReference>
<dbReference type="PANTHER" id="PTHR23025:SF4">
    <property type="entry name" value="ALPHA_BETA HYDROLASE FOLD-3 DOMAIN-CONTAINING PROTEIN"/>
    <property type="match status" value="1"/>
</dbReference>
<dbReference type="OrthoDB" id="408631at2759"/>
<protein>
    <recommendedName>
        <fullName evidence="1">Alpha/beta hydrolase fold-3 domain-containing protein</fullName>
    </recommendedName>
</protein>
<dbReference type="Gene3D" id="3.40.50.1820">
    <property type="entry name" value="alpha/beta hydrolase"/>
    <property type="match status" value="1"/>
</dbReference>
<reference evidence="2" key="1">
    <citation type="submission" date="2021-02" db="EMBL/GenBank/DDBJ databases">
        <authorList>
            <person name="Nowell W R."/>
        </authorList>
    </citation>
    <scope>NUCLEOTIDE SEQUENCE</scope>
    <source>
        <strain evidence="2">Ploen Becks lab</strain>
    </source>
</reference>
<dbReference type="AlphaFoldDB" id="A0A813PZ08"/>
<evidence type="ECO:0000313" key="2">
    <source>
        <dbReference type="EMBL" id="CAF0757928.1"/>
    </source>
</evidence>
<dbReference type="InterPro" id="IPR029058">
    <property type="entry name" value="AB_hydrolase_fold"/>
</dbReference>
<dbReference type="Proteomes" id="UP000663879">
    <property type="component" value="Unassembled WGS sequence"/>
</dbReference>
<feature type="domain" description="Alpha/beta hydrolase fold-3" evidence="1">
    <location>
        <begin position="147"/>
        <end position="207"/>
    </location>
</feature>
<sequence length="235" mass="27702">GNAVAVTVQRMLKENLKLPKVQVLIYPWLQMLTFQLPSMLAYSHTGLIHATQIDLITYVSWYLGVQKKDYEVEKNLLANNHTLLIEDKQTRKLIESYLNTSQIPEEYRKGREYYKKEKRLFPDYELEDDHLFKRDPKFAKHFRMTIDPRVTPLFADHNDLIGLPKSYFLMIEWDSLKDEGMLYAERLRKAGVDVKIQFYEHGFHGMASLVSESTGYDLAKVMLNDLIEYLQFNLN</sequence>
<feature type="non-terminal residue" evidence="2">
    <location>
        <position position="1"/>
    </location>
</feature>
<comment type="caution">
    <text evidence="2">The sequence shown here is derived from an EMBL/GenBank/DDBJ whole genome shotgun (WGS) entry which is preliminary data.</text>
</comment>
<accession>A0A813PZ08</accession>
<dbReference type="PANTHER" id="PTHR23025">
    <property type="entry name" value="TRIACYLGLYCEROL LIPASE"/>
    <property type="match status" value="1"/>
</dbReference>
<keyword evidence="3" id="KW-1185">Reference proteome</keyword>
<proteinExistence type="predicted"/>
<organism evidence="2 3">
    <name type="scientific">Brachionus calyciflorus</name>
    <dbReference type="NCBI Taxonomy" id="104777"/>
    <lineage>
        <taxon>Eukaryota</taxon>
        <taxon>Metazoa</taxon>
        <taxon>Spiralia</taxon>
        <taxon>Gnathifera</taxon>
        <taxon>Rotifera</taxon>
        <taxon>Eurotatoria</taxon>
        <taxon>Monogononta</taxon>
        <taxon>Pseudotrocha</taxon>
        <taxon>Ploima</taxon>
        <taxon>Brachionidae</taxon>
        <taxon>Brachionus</taxon>
    </lineage>
</organism>
<dbReference type="GO" id="GO:0019433">
    <property type="term" value="P:triglyceride catabolic process"/>
    <property type="evidence" value="ECO:0007669"/>
    <property type="project" value="TreeGrafter"/>
</dbReference>
<name>A0A813PZ08_9BILA</name>
<dbReference type="InterPro" id="IPR013094">
    <property type="entry name" value="AB_hydrolase_3"/>
</dbReference>
<dbReference type="SUPFAM" id="SSF53474">
    <property type="entry name" value="alpha/beta-Hydrolases"/>
    <property type="match status" value="1"/>
</dbReference>
<dbReference type="GO" id="GO:0004771">
    <property type="term" value="F:sterol ester esterase activity"/>
    <property type="evidence" value="ECO:0007669"/>
    <property type="project" value="TreeGrafter"/>
</dbReference>
<dbReference type="EMBL" id="CAJNOC010000412">
    <property type="protein sequence ID" value="CAF0757928.1"/>
    <property type="molecule type" value="Genomic_DNA"/>
</dbReference>